<dbReference type="NCBIfam" id="TIGR00328">
    <property type="entry name" value="flhB"/>
    <property type="match status" value="1"/>
</dbReference>
<evidence type="ECO:0000256" key="10">
    <source>
        <dbReference type="ARBA" id="ARBA00023136"/>
    </source>
</evidence>
<dbReference type="HOGENOM" id="CLU_041013_1_2_0"/>
<dbReference type="AlphaFoldDB" id="C1DW37"/>
<evidence type="ECO:0000256" key="7">
    <source>
        <dbReference type="ARBA" id="ARBA00022795"/>
    </source>
</evidence>
<dbReference type="InterPro" id="IPR029025">
    <property type="entry name" value="T3SS_substrate_exporter_C"/>
</dbReference>
<dbReference type="PANTHER" id="PTHR30531">
    <property type="entry name" value="FLAGELLAR BIOSYNTHETIC PROTEIN FLHB"/>
    <property type="match status" value="1"/>
</dbReference>
<dbReference type="GO" id="GO:0044780">
    <property type="term" value="P:bacterial-type flagellum assembly"/>
    <property type="evidence" value="ECO:0007669"/>
    <property type="project" value="InterPro"/>
</dbReference>
<dbReference type="PRINTS" id="PR00950">
    <property type="entry name" value="TYPE3IMSPROT"/>
</dbReference>
<dbReference type="SUPFAM" id="SSF160544">
    <property type="entry name" value="EscU C-terminal domain-like"/>
    <property type="match status" value="1"/>
</dbReference>
<evidence type="ECO:0000313" key="15">
    <source>
        <dbReference type="EMBL" id="ACN99309.1"/>
    </source>
</evidence>
<dbReference type="FunFam" id="3.40.1690.10:FF:000001">
    <property type="entry name" value="Flagellar biosynthetic protein FlhB"/>
    <property type="match status" value="1"/>
</dbReference>
<dbReference type="MEROPS" id="N06.A01"/>
<evidence type="ECO:0000256" key="4">
    <source>
        <dbReference type="ARBA" id="ARBA00022448"/>
    </source>
</evidence>
<dbReference type="PANTHER" id="PTHR30531:SF12">
    <property type="entry name" value="FLAGELLAR BIOSYNTHETIC PROTEIN FLHB"/>
    <property type="match status" value="1"/>
</dbReference>
<dbReference type="GO" id="GO:0009306">
    <property type="term" value="P:protein secretion"/>
    <property type="evidence" value="ECO:0007669"/>
    <property type="project" value="InterPro"/>
</dbReference>
<feature type="transmembrane region" description="Helical" evidence="13">
    <location>
        <begin position="85"/>
        <end position="113"/>
    </location>
</feature>
<comment type="function">
    <text evidence="12 13">Required for formation of the rod structure in the basal body of the flagellar apparatus. Together with FliI and FliH, may constitute the export apparatus of flagellin.</text>
</comment>
<keyword evidence="9 13" id="KW-1133">Transmembrane helix</keyword>
<accession>C1DW37</accession>
<gene>
    <name evidence="13 15" type="primary">flhB</name>
    <name evidence="15" type="ordered locus">SULAZ_1357</name>
</gene>
<keyword evidence="11 13" id="KW-1006">Bacterial flagellum protein export</keyword>
<keyword evidence="8 13" id="KW-0653">Protein transport</keyword>
<keyword evidence="10 13" id="KW-0472">Membrane</keyword>
<comment type="similarity">
    <text evidence="2 13">Belongs to the type III secretion exporter family.</text>
</comment>
<dbReference type="Gene3D" id="3.40.1690.10">
    <property type="entry name" value="secretion proteins EscU"/>
    <property type="match status" value="1"/>
</dbReference>
<feature type="transmembrane region" description="Helical" evidence="13">
    <location>
        <begin position="31"/>
        <end position="52"/>
    </location>
</feature>
<dbReference type="Proteomes" id="UP000001369">
    <property type="component" value="Chromosome"/>
</dbReference>
<comment type="subcellular location">
    <subcellularLocation>
        <location evidence="1">Cell membrane</location>
        <topology evidence="1">Multi-pass membrane protein</topology>
    </subcellularLocation>
</comment>
<evidence type="ECO:0000256" key="1">
    <source>
        <dbReference type="ARBA" id="ARBA00004651"/>
    </source>
</evidence>
<keyword evidence="7 13" id="KW-1005">Bacterial flagellum biogenesis</keyword>
<evidence type="ECO:0000256" key="9">
    <source>
        <dbReference type="ARBA" id="ARBA00022989"/>
    </source>
</evidence>
<feature type="transmembrane region" description="Helical" evidence="13">
    <location>
        <begin position="180"/>
        <end position="208"/>
    </location>
</feature>
<evidence type="ECO:0000256" key="14">
    <source>
        <dbReference type="SAM" id="MobiDB-lite"/>
    </source>
</evidence>
<sequence length="352" mass="40507">MAKDPRKTEKATPKRRQKAREEGQVLKSTDVAVALSLFVVFLVMIFYIPFLYKYLLGYFKYTFSNPFYLIPEESGKNFIWFTFKVLAILILPFVSILFIVGIVANVAQFGFLFTLKPLTPKLSKINPISGLQRLFSLSTLFELVKSILKLSLALFVSYFLVSYLLDGFLVYMTANINSQIYILAKTIIILIMAFTFLSIPIAIADFFYRRYEYEENLKMTKDEVKEERKSYEGNPIVKKEIRKRMRQLALKRMIAEVPKADVVITNPDHYAVALKYEKGKMKAPQVIAKGQDLIALKIKEVAKEHNVKIVEDPPLARSLYSSCEVGDYIPEDFYEAVAKILAVIYKQKAKMI</sequence>
<keyword evidence="15" id="KW-0282">Flagellum</keyword>
<keyword evidence="5 13" id="KW-1003">Cell membrane</keyword>
<name>C1DW37_SULAA</name>
<evidence type="ECO:0000313" key="16">
    <source>
        <dbReference type="Proteomes" id="UP000001369"/>
    </source>
</evidence>
<evidence type="ECO:0000256" key="6">
    <source>
        <dbReference type="ARBA" id="ARBA00022692"/>
    </source>
</evidence>
<feature type="compositionally biased region" description="Basic and acidic residues" evidence="14">
    <location>
        <begin position="1"/>
        <end position="12"/>
    </location>
</feature>
<protein>
    <recommendedName>
        <fullName evidence="3 13">Flagellar biosynthetic protein FlhB</fullName>
    </recommendedName>
</protein>
<comment type="caution">
    <text evidence="13">Lacks conserved residue(s) required for the propagation of feature annotation.</text>
</comment>
<reference evidence="15 16" key="1">
    <citation type="journal article" date="2009" name="J. Bacteriol.">
        <title>Complete and draft genome sequences of six members of the Aquificales.</title>
        <authorList>
            <person name="Reysenbach A.L."/>
            <person name="Hamamura N."/>
            <person name="Podar M."/>
            <person name="Griffiths E."/>
            <person name="Ferreira S."/>
            <person name="Hochstein R."/>
            <person name="Heidelberg J."/>
            <person name="Johnson J."/>
            <person name="Mead D."/>
            <person name="Pohorille A."/>
            <person name="Sarmiento M."/>
            <person name="Schweighofer K."/>
            <person name="Seshadri R."/>
            <person name="Voytek M.A."/>
        </authorList>
    </citation>
    <scope>NUCLEOTIDE SEQUENCE [LARGE SCALE GENOMIC DNA]</scope>
    <source>
        <strain evidence="16">Az-Fu1 / DSM 15241 / OCM 825</strain>
    </source>
</reference>
<evidence type="ECO:0000256" key="8">
    <source>
        <dbReference type="ARBA" id="ARBA00022927"/>
    </source>
</evidence>
<evidence type="ECO:0000256" key="2">
    <source>
        <dbReference type="ARBA" id="ARBA00010690"/>
    </source>
</evidence>
<dbReference type="eggNOG" id="COG1377">
    <property type="taxonomic scope" value="Bacteria"/>
</dbReference>
<keyword evidence="15" id="KW-0966">Cell projection</keyword>
<evidence type="ECO:0000256" key="11">
    <source>
        <dbReference type="ARBA" id="ARBA00023225"/>
    </source>
</evidence>
<keyword evidence="16" id="KW-1185">Reference proteome</keyword>
<dbReference type="EMBL" id="CP001229">
    <property type="protein sequence ID" value="ACN99309.1"/>
    <property type="molecule type" value="Genomic_DNA"/>
</dbReference>
<organism evidence="15 16">
    <name type="scientific">Sulfurihydrogenibium azorense (strain DSM 15241 / OCM 825 / Az-Fu1)</name>
    <dbReference type="NCBI Taxonomy" id="204536"/>
    <lineage>
        <taxon>Bacteria</taxon>
        <taxon>Pseudomonadati</taxon>
        <taxon>Aquificota</taxon>
        <taxon>Aquificia</taxon>
        <taxon>Aquificales</taxon>
        <taxon>Hydrogenothermaceae</taxon>
        <taxon>Sulfurihydrogenibium</taxon>
    </lineage>
</organism>
<dbReference type="STRING" id="204536.SULAZ_1357"/>
<dbReference type="InterPro" id="IPR006135">
    <property type="entry name" value="T3SS_substrate_exporter"/>
</dbReference>
<feature type="region of interest" description="Disordered" evidence="14">
    <location>
        <begin position="1"/>
        <end position="21"/>
    </location>
</feature>
<evidence type="ECO:0000256" key="12">
    <source>
        <dbReference type="ARBA" id="ARBA00025078"/>
    </source>
</evidence>
<proteinExistence type="inferred from homology"/>
<dbReference type="OrthoDB" id="9807950at2"/>
<keyword evidence="6 13" id="KW-0812">Transmembrane</keyword>
<dbReference type="GO" id="GO:0005886">
    <property type="term" value="C:plasma membrane"/>
    <property type="evidence" value="ECO:0007669"/>
    <property type="project" value="UniProtKB-SubCell"/>
</dbReference>
<dbReference type="Pfam" id="PF01312">
    <property type="entry name" value="Bac_export_2"/>
    <property type="match status" value="1"/>
</dbReference>
<dbReference type="RefSeq" id="WP_012674627.1">
    <property type="nucleotide sequence ID" value="NC_012438.1"/>
</dbReference>
<dbReference type="InterPro" id="IPR006136">
    <property type="entry name" value="FlhB"/>
</dbReference>
<keyword evidence="4 13" id="KW-0813">Transport</keyword>
<keyword evidence="15" id="KW-0969">Cilium</keyword>
<dbReference type="KEGG" id="saf:SULAZ_1357"/>
<dbReference type="Gene3D" id="6.10.250.2080">
    <property type="match status" value="1"/>
</dbReference>
<evidence type="ECO:0000256" key="13">
    <source>
        <dbReference type="RuleBase" id="RU364091"/>
    </source>
</evidence>
<evidence type="ECO:0000256" key="3">
    <source>
        <dbReference type="ARBA" id="ARBA00021622"/>
    </source>
</evidence>
<evidence type="ECO:0000256" key="5">
    <source>
        <dbReference type="ARBA" id="ARBA00022475"/>
    </source>
</evidence>